<dbReference type="GO" id="GO:0005737">
    <property type="term" value="C:cytoplasm"/>
    <property type="evidence" value="ECO:0007669"/>
    <property type="project" value="TreeGrafter"/>
</dbReference>
<name>A0A8H8TX22_9HELO</name>
<comment type="caution">
    <text evidence="8">The sequence shown here is derived from an EMBL/GenBank/DDBJ whole genome shotgun (WGS) entry which is preliminary data.</text>
</comment>
<dbReference type="InterPro" id="IPR036406">
    <property type="entry name" value="Coprogen_oxidase_aer_sf"/>
</dbReference>
<comment type="pathway">
    <text evidence="1">Porphyrin-containing compound metabolism; protoporphyrin-IX biosynthesis; protoporphyrinogen-IX from coproporphyrinogen-III (O2 route): step 1/1.</text>
</comment>
<dbReference type="OrthoDB" id="15318at2759"/>
<dbReference type="PANTHER" id="PTHR10755">
    <property type="entry name" value="COPROPORPHYRINOGEN III OXIDASE, MITOCHONDRIAL"/>
    <property type="match status" value="1"/>
</dbReference>
<evidence type="ECO:0000256" key="3">
    <source>
        <dbReference type="ARBA" id="ARBA00011738"/>
    </source>
</evidence>
<comment type="similarity">
    <text evidence="2">Belongs to the aerobic coproporphyrinogen-III oxidase family.</text>
</comment>
<evidence type="ECO:0000256" key="5">
    <source>
        <dbReference type="ARBA" id="ARBA00023002"/>
    </source>
</evidence>
<dbReference type="GO" id="GO:0004109">
    <property type="term" value="F:coproporphyrinogen oxidase activity"/>
    <property type="evidence" value="ECO:0007669"/>
    <property type="project" value="UniProtKB-EC"/>
</dbReference>
<dbReference type="PANTHER" id="PTHR10755:SF0">
    <property type="entry name" value="OXYGEN-DEPENDENT COPROPORPHYRINOGEN-III OXIDASE, MITOCHONDRIAL"/>
    <property type="match status" value="1"/>
</dbReference>
<reference evidence="8 9" key="1">
    <citation type="submission" date="2018-05" db="EMBL/GenBank/DDBJ databases">
        <title>Genome sequencing and assembly of the regulated plant pathogen Lachnellula willkommii and related sister species for the development of diagnostic species identification markers.</title>
        <authorList>
            <person name="Giroux E."/>
            <person name="Bilodeau G."/>
        </authorList>
    </citation>
    <scope>NUCLEOTIDE SEQUENCE [LARGE SCALE GENOMIC DNA]</scope>
    <source>
        <strain evidence="8 9">CBS 185.66</strain>
    </source>
</reference>
<dbReference type="GO" id="GO:0006782">
    <property type="term" value="P:protoporphyrinogen IX biosynthetic process"/>
    <property type="evidence" value="ECO:0007669"/>
    <property type="project" value="UniProtKB-UniPathway"/>
</dbReference>
<evidence type="ECO:0000256" key="7">
    <source>
        <dbReference type="SAM" id="MobiDB-lite"/>
    </source>
</evidence>
<dbReference type="EC" id="1.3.3.3" evidence="4"/>
<organism evidence="8 9">
    <name type="scientific">Lachnellula hyalina</name>
    <dbReference type="NCBI Taxonomy" id="1316788"/>
    <lineage>
        <taxon>Eukaryota</taxon>
        <taxon>Fungi</taxon>
        <taxon>Dikarya</taxon>
        <taxon>Ascomycota</taxon>
        <taxon>Pezizomycotina</taxon>
        <taxon>Leotiomycetes</taxon>
        <taxon>Helotiales</taxon>
        <taxon>Lachnaceae</taxon>
        <taxon>Lachnellula</taxon>
    </lineage>
</organism>
<dbReference type="InterPro" id="IPR001260">
    <property type="entry name" value="Coprogen_oxidase_aer"/>
</dbReference>
<gene>
    <name evidence="8" type="primary">HEM13</name>
    <name evidence="8" type="ORF">LHYA1_G006162</name>
</gene>
<dbReference type="Pfam" id="PF01218">
    <property type="entry name" value="Coprogen_oxidas"/>
    <property type="match status" value="1"/>
</dbReference>
<keyword evidence="5" id="KW-0560">Oxidoreductase</keyword>
<keyword evidence="9" id="KW-1185">Reference proteome</keyword>
<protein>
    <recommendedName>
        <fullName evidence="4">coproporphyrinogen oxidase</fullName>
        <ecNumber evidence="4">1.3.3.3</ecNumber>
    </recommendedName>
</protein>
<feature type="compositionally biased region" description="Low complexity" evidence="7">
    <location>
        <begin position="490"/>
        <end position="517"/>
    </location>
</feature>
<keyword evidence="6" id="KW-0627">Porphyrin biosynthesis</keyword>
<dbReference type="EMBL" id="QGMH01000158">
    <property type="protein sequence ID" value="TVY23875.1"/>
    <property type="molecule type" value="Genomic_DNA"/>
</dbReference>
<accession>A0A8H8TX22</accession>
<dbReference type="Proteomes" id="UP000431533">
    <property type="component" value="Unassembled WGS sequence"/>
</dbReference>
<dbReference type="RefSeq" id="XP_031002663.1">
    <property type="nucleotide sequence ID" value="XM_031151102.1"/>
</dbReference>
<evidence type="ECO:0000256" key="6">
    <source>
        <dbReference type="ARBA" id="ARBA00023244"/>
    </source>
</evidence>
<dbReference type="PRINTS" id="PR00073">
    <property type="entry name" value="COPRGNOXDASE"/>
</dbReference>
<dbReference type="FunFam" id="3.40.1500.10:FF:000004">
    <property type="entry name" value="Coproporphyrinogen III oxidase, mitochondrial"/>
    <property type="match status" value="1"/>
</dbReference>
<comment type="subunit">
    <text evidence="3">Homodimer.</text>
</comment>
<proteinExistence type="inferred from homology"/>
<evidence type="ECO:0000256" key="2">
    <source>
        <dbReference type="ARBA" id="ARBA00010644"/>
    </source>
</evidence>
<evidence type="ECO:0000313" key="8">
    <source>
        <dbReference type="EMBL" id="TVY23875.1"/>
    </source>
</evidence>
<feature type="region of interest" description="Disordered" evidence="7">
    <location>
        <begin position="29"/>
        <end position="49"/>
    </location>
</feature>
<feature type="region of interest" description="Disordered" evidence="7">
    <location>
        <begin position="490"/>
        <end position="519"/>
    </location>
</feature>
<dbReference type="Gene3D" id="3.40.1500.10">
    <property type="entry name" value="Coproporphyrinogen III oxidase, aerobic"/>
    <property type="match status" value="1"/>
</dbReference>
<dbReference type="NCBIfam" id="NF003727">
    <property type="entry name" value="PRK05330.1"/>
    <property type="match status" value="1"/>
</dbReference>
<evidence type="ECO:0000256" key="1">
    <source>
        <dbReference type="ARBA" id="ARBA00005168"/>
    </source>
</evidence>
<evidence type="ECO:0000256" key="4">
    <source>
        <dbReference type="ARBA" id="ARBA00012869"/>
    </source>
</evidence>
<dbReference type="AlphaFoldDB" id="A0A8H8TX22"/>
<sequence>MSSFTSFRPCLRNVSKFRPRAQQLLLQRRTFVTPPNPRRKPSEREAPKGVVAPKTRIAFGIVFIGAMIYSMATDEPTKLDGPTIADRDTLAKRQDGVTENSPMRLRMEEFIKSQQKEIVKELEAVDGKKFQIDTWTREHGGGGISSVLQDGNVFEKAGVNISIVYGTLPRAAIEKMRVNHKAIDPEVNSLEFFAAGLSMVLHPKNPMAPTVHLNYRYFETANPDGTPNAWWFGGGTDLTPSYLFDEDAIHFHKTIKEACDKHDKSYYPRFKEWCDKYFYNKHRDESRGIGGIFFDDLDGQEKDQENTFAFAQSCLKAFLPSYIPIIQKRKDMPYTEKEKEWQQIRRGRYVEFNLVHDRGTAFGLNTPSARVESILMSLPLTASWRYMYEPEKGSREQRLVDTLREPRENSQASYTRDDLSFHKAYLRSGTESQHHSIISISQSQNPHRTLIIQNNDHLPTSSESTPEILTMTTLPAPRILLTTLFNTFTTPPQATQPTTNTPYSASSSTSTFTSTSTNPLHALPPSHRALLTTLHVLFPPGMLLQSLDLLDRGLVTRITELHPNQNPHPHAAPQSQKAIIMPSQAPIHLLPEPGVQEKEETRKNQVYQVRSSQQLSRFKDHGGGKGQVYIVRLQAWSCTCAAFAFSSFPSSFLSQSAPGFGVEGHGEGFEGDGEGDGGWEFGGLSFDGMGGGGGGGGGGVPVCKHLLACVLVERWGDVLGAYFKEREVGREEMAGLGAE</sequence>
<evidence type="ECO:0000313" key="9">
    <source>
        <dbReference type="Proteomes" id="UP000431533"/>
    </source>
</evidence>
<dbReference type="UniPathway" id="UPA00251">
    <property type="reaction ID" value="UER00322"/>
</dbReference>
<dbReference type="SUPFAM" id="SSF102886">
    <property type="entry name" value="Coproporphyrinogen III oxidase"/>
    <property type="match status" value="1"/>
</dbReference>
<dbReference type="GeneID" id="41986360"/>